<organism evidence="3 4">
    <name type="scientific">Exophiala mesophila</name>
    <name type="common">Black yeast-like fungus</name>
    <dbReference type="NCBI Taxonomy" id="212818"/>
    <lineage>
        <taxon>Eukaryota</taxon>
        <taxon>Fungi</taxon>
        <taxon>Dikarya</taxon>
        <taxon>Ascomycota</taxon>
        <taxon>Pezizomycotina</taxon>
        <taxon>Eurotiomycetes</taxon>
        <taxon>Chaetothyriomycetidae</taxon>
        <taxon>Chaetothyriales</taxon>
        <taxon>Herpotrichiellaceae</taxon>
        <taxon>Exophiala</taxon>
    </lineage>
</organism>
<keyword evidence="1" id="KW-0472">Membrane</keyword>
<evidence type="ECO:0000256" key="1">
    <source>
        <dbReference type="SAM" id="Phobius"/>
    </source>
</evidence>
<keyword evidence="1" id="KW-1133">Transmembrane helix</keyword>
<gene>
    <name evidence="3" type="ORF">B0A52_03269</name>
</gene>
<dbReference type="InterPro" id="IPR050879">
    <property type="entry name" value="Acyltransferase_3"/>
</dbReference>
<dbReference type="EMBL" id="NAJM01000010">
    <property type="protein sequence ID" value="RVX72916.1"/>
    <property type="molecule type" value="Genomic_DNA"/>
</dbReference>
<reference evidence="3 4" key="1">
    <citation type="submission" date="2017-03" db="EMBL/GenBank/DDBJ databases">
        <title>Genomes of endolithic fungi from Antarctica.</title>
        <authorList>
            <person name="Coleine C."/>
            <person name="Masonjones S."/>
            <person name="Stajich J.E."/>
        </authorList>
    </citation>
    <scope>NUCLEOTIDE SEQUENCE [LARGE SCALE GENOMIC DNA]</scope>
    <source>
        <strain evidence="3 4">CCFEE 6314</strain>
    </source>
</reference>
<accession>A0A438NBC5</accession>
<feature type="transmembrane region" description="Helical" evidence="1">
    <location>
        <begin position="112"/>
        <end position="139"/>
    </location>
</feature>
<feature type="transmembrane region" description="Helical" evidence="1">
    <location>
        <begin position="160"/>
        <end position="179"/>
    </location>
</feature>
<feature type="transmembrane region" description="Helical" evidence="1">
    <location>
        <begin position="411"/>
        <end position="431"/>
    </location>
</feature>
<sequence>MEQAAPLLPNPNEQSPPEYSIVLASDSSRPQSRLQRYQSSWERFRAEYLCLATLLTILPRYIQPGGRKAFSTGSKTPTAYLDAVRGYAAFFVFLYHGWQPTSWVQKLPIIRVFFYGGAGMVALFFIISGYVLSYRMLMLMHKKQSSRLLDAISSSTFRRWLRLYGSTAMATLFASFWVYSGWFNPHDGLQQATVLGQLWNWFLDALVTSDPFANLDGWMHPGLFYTRYLAQMWTIPLEYRGSIALFVFCAASAKMSVRGRMIFLWVVVLVCYFWRAVYVAEFLMGMFIAELSFIRYPERLGGPRLPTSEVLEEKLSARTKFWKIWRAVTSTIGSCIALVIGLLLLSQPDPGRTETVFPHQYLVWLVPNWYGEAYYTFWLSWGAFLVILALDSCPMLQTPFKWSFSQYIGDLSFGLYAMHIIFIQGLYRPVFLPWQATHLGDSYLAYTLPVILITIIVICFADYFTRVDKCVVRFARWLQTRTFTKWE</sequence>
<comment type="caution">
    <text evidence="3">The sequence shown here is derived from an EMBL/GenBank/DDBJ whole genome shotgun (WGS) entry which is preliminary data.</text>
</comment>
<dbReference type="PANTHER" id="PTHR23028">
    <property type="entry name" value="ACETYLTRANSFERASE"/>
    <property type="match status" value="1"/>
</dbReference>
<feature type="transmembrane region" description="Helical" evidence="1">
    <location>
        <begin position="262"/>
        <end position="289"/>
    </location>
</feature>
<name>A0A438NBC5_EXOME</name>
<feature type="transmembrane region" description="Helical" evidence="1">
    <location>
        <begin position="324"/>
        <end position="345"/>
    </location>
</feature>
<feature type="domain" description="Acyltransferase 3" evidence="2">
    <location>
        <begin position="79"/>
        <end position="461"/>
    </location>
</feature>
<evidence type="ECO:0000313" key="4">
    <source>
        <dbReference type="Proteomes" id="UP000288859"/>
    </source>
</evidence>
<feature type="transmembrane region" description="Helical" evidence="1">
    <location>
        <begin position="373"/>
        <end position="390"/>
    </location>
</feature>
<evidence type="ECO:0000259" key="2">
    <source>
        <dbReference type="Pfam" id="PF01757"/>
    </source>
</evidence>
<dbReference type="Proteomes" id="UP000288859">
    <property type="component" value="Unassembled WGS sequence"/>
</dbReference>
<feature type="transmembrane region" description="Helical" evidence="1">
    <location>
        <begin position="443"/>
        <end position="464"/>
    </location>
</feature>
<dbReference type="PANTHER" id="PTHR23028:SF134">
    <property type="entry name" value="PUTATIVE (AFU_ORTHOLOGUE AFUA_4G08520)-RELATED"/>
    <property type="match status" value="1"/>
</dbReference>
<dbReference type="VEuPathDB" id="FungiDB:PV10_08346"/>
<proteinExistence type="predicted"/>
<dbReference type="AlphaFoldDB" id="A0A438NBC5"/>
<protein>
    <recommendedName>
        <fullName evidence="2">Acyltransferase 3 domain-containing protein</fullName>
    </recommendedName>
</protein>
<dbReference type="Pfam" id="PF01757">
    <property type="entry name" value="Acyl_transf_3"/>
    <property type="match status" value="1"/>
</dbReference>
<dbReference type="OrthoDB" id="5819582at2759"/>
<keyword evidence="1" id="KW-0812">Transmembrane</keyword>
<dbReference type="GO" id="GO:0016747">
    <property type="term" value="F:acyltransferase activity, transferring groups other than amino-acyl groups"/>
    <property type="evidence" value="ECO:0007669"/>
    <property type="project" value="InterPro"/>
</dbReference>
<dbReference type="InterPro" id="IPR002656">
    <property type="entry name" value="Acyl_transf_3_dom"/>
</dbReference>
<evidence type="ECO:0000313" key="3">
    <source>
        <dbReference type="EMBL" id="RVX72916.1"/>
    </source>
</evidence>